<sequence>MTTAVDIVHNEPIDIRLKYRRSTTPSSSSIECFAYFQDVRGVFVTLTIFPNNDYLIEHEWEDGHWYQFEGMNGNIYDGEIGIKHRDGASVAGAAPPDQGSPSDGHRAADEYRPNLHVDTARIAVDIEVLTTVPESVLDLDDSEHIELFCLGVGYQPDPSYPPITDVLFRPADGPAGECQLLEQFCRWLDDHPGQTLFTYCGKQFDLPHLQERARIATETVTASGTHPSYEGLEDRITETLASYTHVDLAETAFKAFDYPSLDDLLNRFNIDVPQTYWAAYNHGFDVQEWRTEQQEHTSRAEPTVMGSDIPQFADHWLTLHDHGATETCRFRSLDALLRKYVETDITPLFELSHIQPFFGNYQNEIKRAESD</sequence>
<dbReference type="GO" id="GO:0003676">
    <property type="term" value="F:nucleic acid binding"/>
    <property type="evidence" value="ECO:0007669"/>
    <property type="project" value="InterPro"/>
</dbReference>
<proteinExistence type="predicted"/>
<dbReference type="InterPro" id="IPR012337">
    <property type="entry name" value="RNaseH-like_sf"/>
</dbReference>
<name>A0A8U0A988_9EURY</name>
<accession>A0A8U0A988</accession>
<evidence type="ECO:0000256" key="1">
    <source>
        <dbReference type="SAM" id="MobiDB-lite"/>
    </source>
</evidence>
<dbReference type="Gene3D" id="3.30.420.10">
    <property type="entry name" value="Ribonuclease H-like superfamily/Ribonuclease H"/>
    <property type="match status" value="1"/>
</dbReference>
<dbReference type="GeneID" id="71929050"/>
<geneLocation type="plasmid" evidence="2 3">
    <name>unnamed1</name>
</geneLocation>
<dbReference type="SUPFAM" id="SSF53098">
    <property type="entry name" value="Ribonuclease H-like"/>
    <property type="match status" value="1"/>
</dbReference>
<dbReference type="AlphaFoldDB" id="A0A8U0A988"/>
<dbReference type="Proteomes" id="UP000831768">
    <property type="component" value="Plasmid unnamed1"/>
</dbReference>
<dbReference type="RefSeq" id="WP_247995081.1">
    <property type="nucleotide sequence ID" value="NZ_CP096020.1"/>
</dbReference>
<evidence type="ECO:0000313" key="2">
    <source>
        <dbReference type="EMBL" id="UPM44427.1"/>
    </source>
</evidence>
<dbReference type="InterPro" id="IPR036397">
    <property type="entry name" value="RNaseH_sf"/>
</dbReference>
<reference evidence="2" key="1">
    <citation type="submission" date="2022-04" db="EMBL/GenBank/DDBJ databases">
        <title>Halocatena sp. nov., isolated from a salt lake.</title>
        <authorList>
            <person name="Cui H.-L."/>
        </authorList>
    </citation>
    <scope>NUCLEOTIDE SEQUENCE</scope>
    <source>
        <strain evidence="2">AD-1</strain>
        <plasmid evidence="2">unnamed1</plasmid>
    </source>
</reference>
<keyword evidence="2" id="KW-0614">Plasmid</keyword>
<protein>
    <submittedName>
        <fullName evidence="2">Uncharacterized protein</fullName>
    </submittedName>
</protein>
<organism evidence="2 3">
    <name type="scientific">Halocatena salina</name>
    <dbReference type="NCBI Taxonomy" id="2934340"/>
    <lineage>
        <taxon>Archaea</taxon>
        <taxon>Methanobacteriati</taxon>
        <taxon>Methanobacteriota</taxon>
        <taxon>Stenosarchaea group</taxon>
        <taxon>Halobacteria</taxon>
        <taxon>Halobacteriales</taxon>
        <taxon>Natronomonadaceae</taxon>
        <taxon>Halocatena</taxon>
    </lineage>
</organism>
<evidence type="ECO:0000313" key="3">
    <source>
        <dbReference type="Proteomes" id="UP000831768"/>
    </source>
</evidence>
<dbReference type="KEGG" id="haad:MW046_13345"/>
<dbReference type="EMBL" id="CP096020">
    <property type="protein sequence ID" value="UPM44427.1"/>
    <property type="molecule type" value="Genomic_DNA"/>
</dbReference>
<feature type="region of interest" description="Disordered" evidence="1">
    <location>
        <begin position="88"/>
        <end position="109"/>
    </location>
</feature>
<gene>
    <name evidence="2" type="ORF">MW046_13345</name>
</gene>
<keyword evidence="3" id="KW-1185">Reference proteome</keyword>